<gene>
    <name evidence="1" type="ORF">RPERSI_LOCUS25031</name>
</gene>
<feature type="non-terminal residue" evidence="1">
    <location>
        <position position="1"/>
    </location>
</feature>
<evidence type="ECO:0000313" key="2">
    <source>
        <dbReference type="Proteomes" id="UP000789920"/>
    </source>
</evidence>
<comment type="caution">
    <text evidence="1">The sequence shown here is derived from an EMBL/GenBank/DDBJ whole genome shotgun (WGS) entry which is preliminary data.</text>
</comment>
<dbReference type="Proteomes" id="UP000789920">
    <property type="component" value="Unassembled WGS sequence"/>
</dbReference>
<feature type="non-terminal residue" evidence="1">
    <location>
        <position position="244"/>
    </location>
</feature>
<accession>A0ACA9S161</accession>
<reference evidence="1" key="1">
    <citation type="submission" date="2021-06" db="EMBL/GenBank/DDBJ databases">
        <authorList>
            <person name="Kallberg Y."/>
            <person name="Tangrot J."/>
            <person name="Rosling A."/>
        </authorList>
    </citation>
    <scope>NUCLEOTIDE SEQUENCE</scope>
    <source>
        <strain evidence="1">MA461A</strain>
    </source>
</reference>
<protein>
    <submittedName>
        <fullName evidence="1">5964_t:CDS:1</fullName>
    </submittedName>
</protein>
<evidence type="ECO:0000313" key="1">
    <source>
        <dbReference type="EMBL" id="CAG8818991.1"/>
    </source>
</evidence>
<keyword evidence="2" id="KW-1185">Reference proteome</keyword>
<sequence>AIGEVINFKGESYKFGGFESNPNRFTVVMIILNTINFSWRNGSILNAPSARCCYGSALLPNQVITYFGGYDGTILGLNEAYLYDTNNDSWNTRPISGQIPSNRSSFANVLGLDNKRIIVFGGVSDIGYTAADALYVLDVVNFQWYRPNVSGTIPSYRGWHMANLIGKYMVISFGLGYSQTNESDILLLDISNNNEYVWTYDFVSTTSTIPTTSTNPATPTISITIPQPKTDSISIVIKIIIGIS</sequence>
<organism evidence="1 2">
    <name type="scientific">Racocetra persica</name>
    <dbReference type="NCBI Taxonomy" id="160502"/>
    <lineage>
        <taxon>Eukaryota</taxon>
        <taxon>Fungi</taxon>
        <taxon>Fungi incertae sedis</taxon>
        <taxon>Mucoromycota</taxon>
        <taxon>Glomeromycotina</taxon>
        <taxon>Glomeromycetes</taxon>
        <taxon>Diversisporales</taxon>
        <taxon>Gigasporaceae</taxon>
        <taxon>Racocetra</taxon>
    </lineage>
</organism>
<name>A0ACA9S161_9GLOM</name>
<proteinExistence type="predicted"/>
<dbReference type="EMBL" id="CAJVQC010081725">
    <property type="protein sequence ID" value="CAG8818991.1"/>
    <property type="molecule type" value="Genomic_DNA"/>
</dbReference>